<keyword evidence="4 6" id="KW-0324">Glycolysis</keyword>
<feature type="binding site" evidence="6">
    <location>
        <position position="214"/>
    </location>
    <ligand>
        <name>substrate</name>
    </ligand>
</feature>
<keyword evidence="9" id="KW-1185">Reference proteome</keyword>
<dbReference type="HAMAP" id="MF_00147_B">
    <property type="entry name" value="TIM_B"/>
    <property type="match status" value="1"/>
</dbReference>
<evidence type="ECO:0000256" key="6">
    <source>
        <dbReference type="HAMAP-Rule" id="MF_00147"/>
    </source>
</evidence>
<comment type="pathway">
    <text evidence="6 7">Carbohydrate degradation; glycolysis; D-glyceraldehyde 3-phosphate from glycerone phosphate: step 1/1.</text>
</comment>
<evidence type="ECO:0000256" key="7">
    <source>
        <dbReference type="RuleBase" id="RU363013"/>
    </source>
</evidence>
<dbReference type="PROSITE" id="PS00171">
    <property type="entry name" value="TIM_1"/>
    <property type="match status" value="1"/>
</dbReference>
<comment type="pathway">
    <text evidence="6 7">Carbohydrate biosynthesis; gluconeogenesis.</text>
</comment>
<dbReference type="Gene3D" id="3.20.20.70">
    <property type="entry name" value="Aldolase class I"/>
    <property type="match status" value="1"/>
</dbReference>
<dbReference type="NCBIfam" id="TIGR00419">
    <property type="entry name" value="tim"/>
    <property type="match status" value="1"/>
</dbReference>
<dbReference type="Pfam" id="PF00121">
    <property type="entry name" value="TIM"/>
    <property type="match status" value="1"/>
</dbReference>
<dbReference type="PANTHER" id="PTHR21139">
    <property type="entry name" value="TRIOSEPHOSPHATE ISOMERASE"/>
    <property type="match status" value="1"/>
</dbReference>
<evidence type="ECO:0000256" key="2">
    <source>
        <dbReference type="ARBA" id="ARBA00022432"/>
    </source>
</evidence>
<dbReference type="SUPFAM" id="SSF51351">
    <property type="entry name" value="Triosephosphate isomerase (TIM)"/>
    <property type="match status" value="1"/>
</dbReference>
<comment type="function">
    <text evidence="6">Involved in the gluconeogenesis. Catalyzes stereospecifically the conversion of dihydroxyacetone phosphate (DHAP) to D-glyceraldehyde-3-phosphate (G3P).</text>
</comment>
<dbReference type="InterPro" id="IPR000652">
    <property type="entry name" value="Triosephosphate_isomerase"/>
</dbReference>
<evidence type="ECO:0000256" key="5">
    <source>
        <dbReference type="ARBA" id="ARBA00023235"/>
    </source>
</evidence>
<feature type="binding site" evidence="6">
    <location>
        <begin position="9"/>
        <end position="11"/>
    </location>
    <ligand>
        <name>substrate</name>
    </ligand>
</feature>
<name>A0ABT6F440_9BACT</name>
<accession>A0ABT6F440</accession>
<feature type="binding site" evidence="6">
    <location>
        <position position="174"/>
    </location>
    <ligand>
        <name>substrate</name>
    </ligand>
</feature>
<comment type="caution">
    <text evidence="8">The sequence shown here is derived from an EMBL/GenBank/DDBJ whole genome shotgun (WGS) entry which is preliminary data.</text>
</comment>
<dbReference type="InterPro" id="IPR013785">
    <property type="entry name" value="Aldolase_TIM"/>
</dbReference>
<dbReference type="InterPro" id="IPR035990">
    <property type="entry name" value="TIM_sf"/>
</dbReference>
<dbReference type="InterPro" id="IPR020861">
    <property type="entry name" value="Triosephosphate_isomerase_AS"/>
</dbReference>
<evidence type="ECO:0000256" key="4">
    <source>
        <dbReference type="ARBA" id="ARBA00023152"/>
    </source>
</evidence>
<evidence type="ECO:0000313" key="9">
    <source>
        <dbReference type="Proteomes" id="UP001216907"/>
    </source>
</evidence>
<comment type="subcellular location">
    <subcellularLocation>
        <location evidence="6 7">Cytoplasm</location>
    </subcellularLocation>
</comment>
<dbReference type="RefSeq" id="WP_277858683.1">
    <property type="nucleotide sequence ID" value="NZ_JARRAG010000001.1"/>
</dbReference>
<keyword evidence="3 6" id="KW-0963">Cytoplasm</keyword>
<dbReference type="EMBL" id="JARRAG010000001">
    <property type="protein sequence ID" value="MDG3002319.1"/>
    <property type="molecule type" value="Genomic_DNA"/>
</dbReference>
<evidence type="ECO:0000256" key="1">
    <source>
        <dbReference type="ARBA" id="ARBA00007422"/>
    </source>
</evidence>
<organism evidence="8 9">
    <name type="scientific">Paludisphaera mucosa</name>
    <dbReference type="NCBI Taxonomy" id="3030827"/>
    <lineage>
        <taxon>Bacteria</taxon>
        <taxon>Pseudomonadati</taxon>
        <taxon>Planctomycetota</taxon>
        <taxon>Planctomycetia</taxon>
        <taxon>Isosphaerales</taxon>
        <taxon>Isosphaeraceae</taxon>
        <taxon>Paludisphaera</taxon>
    </lineage>
</organism>
<proteinExistence type="inferred from homology"/>
<protein>
    <recommendedName>
        <fullName evidence="6 7">Triosephosphate isomerase</fullName>
        <shortName evidence="6">TIM</shortName>
        <shortName evidence="6">TPI</shortName>
        <ecNumber evidence="6 7">5.3.1.1</ecNumber>
    </recommendedName>
    <alternativeName>
        <fullName evidence="6">Triose-phosphate isomerase</fullName>
    </alternativeName>
</protein>
<evidence type="ECO:0000313" key="8">
    <source>
        <dbReference type="EMBL" id="MDG3002319.1"/>
    </source>
</evidence>
<gene>
    <name evidence="6 8" type="primary">tpiA</name>
    <name evidence="8" type="ORF">PZE19_00830</name>
</gene>
<keyword evidence="5 6" id="KW-0413">Isomerase</keyword>
<feature type="binding site" evidence="6">
    <location>
        <begin position="235"/>
        <end position="236"/>
    </location>
    <ligand>
        <name>substrate</name>
    </ligand>
</feature>
<keyword evidence="2 6" id="KW-0312">Gluconeogenesis</keyword>
<dbReference type="InterPro" id="IPR022896">
    <property type="entry name" value="TrioseP_Isoase_bac/euk"/>
</dbReference>
<feature type="active site" description="Electrophile" evidence="6">
    <location>
        <position position="96"/>
    </location>
</feature>
<dbReference type="Proteomes" id="UP001216907">
    <property type="component" value="Unassembled WGS sequence"/>
</dbReference>
<dbReference type="GO" id="GO:0004807">
    <property type="term" value="F:triose-phosphate isomerase activity"/>
    <property type="evidence" value="ECO:0007669"/>
    <property type="project" value="UniProtKB-EC"/>
</dbReference>
<comment type="similarity">
    <text evidence="1 6 7">Belongs to the triosephosphate isomerase family.</text>
</comment>
<dbReference type="PANTHER" id="PTHR21139:SF42">
    <property type="entry name" value="TRIOSEPHOSPHATE ISOMERASE"/>
    <property type="match status" value="1"/>
</dbReference>
<comment type="subunit">
    <text evidence="6 7">Homodimer.</text>
</comment>
<feature type="active site" description="Proton acceptor" evidence="6">
    <location>
        <position position="168"/>
    </location>
</feature>
<comment type="catalytic activity">
    <reaction evidence="6 7">
        <text>D-glyceraldehyde 3-phosphate = dihydroxyacetone phosphate</text>
        <dbReference type="Rhea" id="RHEA:18585"/>
        <dbReference type="ChEBI" id="CHEBI:57642"/>
        <dbReference type="ChEBI" id="CHEBI:59776"/>
        <dbReference type="EC" id="5.3.1.1"/>
    </reaction>
</comment>
<sequence>MRTLLIAGNWKLNPTTAEAAAALAEGVKNGLGSATDVHVALAPPFVFLGAVDRVLEGSPIGLAGQDLYWESNGAFTGEISGPMLVDVGCTHVILGHSERRHGMGETNAHVNSKLKAALAAKLIPIVCIGETKEERLSEKTEEVLLEQLTGSLAGLSNEEMAGVVLAYEPVWAIGTGLTASPEQAQAVHAYIRGWLTQVFGEATAARVVVQYGGSVKPDNAAELLSRPDIDGALVGGAALKAADFLAIIKAGRDVTAAGKS</sequence>
<dbReference type="EC" id="5.3.1.1" evidence="6 7"/>
<dbReference type="CDD" id="cd00311">
    <property type="entry name" value="TIM"/>
    <property type="match status" value="1"/>
</dbReference>
<dbReference type="PROSITE" id="PS51440">
    <property type="entry name" value="TIM_2"/>
    <property type="match status" value="1"/>
</dbReference>
<evidence type="ECO:0000256" key="3">
    <source>
        <dbReference type="ARBA" id="ARBA00022490"/>
    </source>
</evidence>
<reference evidence="8 9" key="1">
    <citation type="submission" date="2023-03" db="EMBL/GenBank/DDBJ databases">
        <title>Paludisphaera mucosa sp. nov. a novel planctomycete from northern fen.</title>
        <authorList>
            <person name="Ivanova A."/>
        </authorList>
    </citation>
    <scope>NUCLEOTIDE SEQUENCE [LARGE SCALE GENOMIC DNA]</scope>
    <source>
        <strain evidence="8 9">Pla2</strain>
    </source>
</reference>